<accession>X1URF5</accession>
<gene>
    <name evidence="1" type="ORF">S12H4_60021</name>
</gene>
<feature type="non-terminal residue" evidence="1">
    <location>
        <position position="42"/>
    </location>
</feature>
<dbReference type="EMBL" id="BARW01039388">
    <property type="protein sequence ID" value="GAJ20049.1"/>
    <property type="molecule type" value="Genomic_DNA"/>
</dbReference>
<dbReference type="AlphaFoldDB" id="X1URF5"/>
<name>X1URF5_9ZZZZ</name>
<protein>
    <submittedName>
        <fullName evidence="1">Uncharacterized protein</fullName>
    </submittedName>
</protein>
<organism evidence="1">
    <name type="scientific">marine sediment metagenome</name>
    <dbReference type="NCBI Taxonomy" id="412755"/>
    <lineage>
        <taxon>unclassified sequences</taxon>
        <taxon>metagenomes</taxon>
        <taxon>ecological metagenomes</taxon>
    </lineage>
</organism>
<comment type="caution">
    <text evidence="1">The sequence shown here is derived from an EMBL/GenBank/DDBJ whole genome shotgun (WGS) entry which is preliminary data.</text>
</comment>
<reference evidence="1" key="1">
    <citation type="journal article" date="2014" name="Front. Microbiol.">
        <title>High frequency of phylogenetically diverse reductive dehalogenase-homologous genes in deep subseafloor sedimentary metagenomes.</title>
        <authorList>
            <person name="Kawai M."/>
            <person name="Futagami T."/>
            <person name="Toyoda A."/>
            <person name="Takaki Y."/>
            <person name="Nishi S."/>
            <person name="Hori S."/>
            <person name="Arai W."/>
            <person name="Tsubouchi T."/>
            <person name="Morono Y."/>
            <person name="Uchiyama I."/>
            <person name="Ito T."/>
            <person name="Fujiyama A."/>
            <person name="Inagaki F."/>
            <person name="Takami H."/>
        </authorList>
    </citation>
    <scope>NUCLEOTIDE SEQUENCE</scope>
    <source>
        <strain evidence="1">Expedition CK06-06</strain>
    </source>
</reference>
<proteinExistence type="predicted"/>
<evidence type="ECO:0000313" key="1">
    <source>
        <dbReference type="EMBL" id="GAJ20049.1"/>
    </source>
</evidence>
<sequence>MDTFMHRIGLPTLKIIKKKPRKTARRIRYPTKGCMMTPSTLS</sequence>